<keyword evidence="3" id="KW-1185">Reference proteome</keyword>
<feature type="compositionally biased region" description="Basic and acidic residues" evidence="1">
    <location>
        <begin position="128"/>
        <end position="143"/>
    </location>
</feature>
<accession>A0AAV4TFD8</accession>
<dbReference type="EMBL" id="BPLQ01009371">
    <property type="protein sequence ID" value="GIY43607.1"/>
    <property type="molecule type" value="Genomic_DNA"/>
</dbReference>
<protein>
    <submittedName>
        <fullName evidence="2">Uncharacterized protein</fullName>
    </submittedName>
</protein>
<proteinExistence type="predicted"/>
<reference evidence="2 3" key="1">
    <citation type="submission" date="2021-06" db="EMBL/GenBank/DDBJ databases">
        <title>Caerostris darwini draft genome.</title>
        <authorList>
            <person name="Kono N."/>
            <person name="Arakawa K."/>
        </authorList>
    </citation>
    <scope>NUCLEOTIDE SEQUENCE [LARGE SCALE GENOMIC DNA]</scope>
</reference>
<dbReference type="Proteomes" id="UP001054837">
    <property type="component" value="Unassembled WGS sequence"/>
</dbReference>
<name>A0AAV4TFD8_9ARAC</name>
<organism evidence="2 3">
    <name type="scientific">Caerostris darwini</name>
    <dbReference type="NCBI Taxonomy" id="1538125"/>
    <lineage>
        <taxon>Eukaryota</taxon>
        <taxon>Metazoa</taxon>
        <taxon>Ecdysozoa</taxon>
        <taxon>Arthropoda</taxon>
        <taxon>Chelicerata</taxon>
        <taxon>Arachnida</taxon>
        <taxon>Araneae</taxon>
        <taxon>Araneomorphae</taxon>
        <taxon>Entelegynae</taxon>
        <taxon>Araneoidea</taxon>
        <taxon>Araneidae</taxon>
        <taxon>Caerostris</taxon>
    </lineage>
</organism>
<evidence type="ECO:0000313" key="3">
    <source>
        <dbReference type="Proteomes" id="UP001054837"/>
    </source>
</evidence>
<comment type="caution">
    <text evidence="2">The sequence shown here is derived from an EMBL/GenBank/DDBJ whole genome shotgun (WGS) entry which is preliminary data.</text>
</comment>
<dbReference type="AlphaFoldDB" id="A0AAV4TFD8"/>
<evidence type="ECO:0000256" key="1">
    <source>
        <dbReference type="SAM" id="MobiDB-lite"/>
    </source>
</evidence>
<sequence length="143" mass="16917">MDVYASLNASFPMRCRRQLNSRRKLTNKGWNTYLEDVWWPRVRPQQKRRGSRDEAEEELMCHTVPAEYYSRHQMLRTESPNYVMSPTSQNQKGFPVYTYRPGTIVPAQKAWPSRAHDGSMEQKLSSPKKYESNHHPKNEENSK</sequence>
<feature type="region of interest" description="Disordered" evidence="1">
    <location>
        <begin position="108"/>
        <end position="143"/>
    </location>
</feature>
<gene>
    <name evidence="2" type="primary">AVEN_145427_1</name>
    <name evidence="2" type="ORF">CDAR_270992</name>
</gene>
<evidence type="ECO:0000313" key="2">
    <source>
        <dbReference type="EMBL" id="GIY43607.1"/>
    </source>
</evidence>